<protein>
    <recommendedName>
        <fullName evidence="6">Sec39 domain-containing protein</fullName>
    </recommendedName>
</protein>
<evidence type="ECO:0000256" key="1">
    <source>
        <dbReference type="ARBA" id="ARBA00004240"/>
    </source>
</evidence>
<keyword evidence="8" id="KW-1185">Reference proteome</keyword>
<name>A0A317XSE1_9BASI</name>
<feature type="region of interest" description="Disordered" evidence="5">
    <location>
        <begin position="1138"/>
        <end position="1175"/>
    </location>
</feature>
<dbReference type="STRING" id="1882483.A0A317XSE1"/>
<accession>A0A317XSE1</accession>
<feature type="domain" description="Sec39" evidence="6">
    <location>
        <begin position="645"/>
        <end position="967"/>
    </location>
</feature>
<evidence type="ECO:0000256" key="2">
    <source>
        <dbReference type="ARBA" id="ARBA00022448"/>
    </source>
</evidence>
<feature type="compositionally biased region" description="Gly residues" evidence="5">
    <location>
        <begin position="1069"/>
        <end position="1083"/>
    </location>
</feature>
<keyword evidence="3" id="KW-0256">Endoplasmic reticulum</keyword>
<evidence type="ECO:0000256" key="3">
    <source>
        <dbReference type="ARBA" id="ARBA00022824"/>
    </source>
</evidence>
<keyword evidence="4" id="KW-0653">Protein transport</keyword>
<reference evidence="7 8" key="1">
    <citation type="journal article" date="2018" name="Mol. Biol. Evol.">
        <title>Broad Genomic Sampling Reveals a Smut Pathogenic Ancestry of the Fungal Clade Ustilaginomycotina.</title>
        <authorList>
            <person name="Kijpornyongpan T."/>
            <person name="Mondo S.J."/>
            <person name="Barry K."/>
            <person name="Sandor L."/>
            <person name="Lee J."/>
            <person name="Lipzen A."/>
            <person name="Pangilinan J."/>
            <person name="LaButti K."/>
            <person name="Hainaut M."/>
            <person name="Henrissat B."/>
            <person name="Grigoriev I.V."/>
            <person name="Spatafora J.W."/>
            <person name="Aime M.C."/>
        </authorList>
    </citation>
    <scope>NUCLEOTIDE SEQUENCE [LARGE SCALE GENOMIC DNA]</scope>
    <source>
        <strain evidence="7 8">MCA 3645</strain>
    </source>
</reference>
<evidence type="ECO:0000256" key="5">
    <source>
        <dbReference type="SAM" id="MobiDB-lite"/>
    </source>
</evidence>
<feature type="region of interest" description="Disordered" evidence="5">
    <location>
        <begin position="1061"/>
        <end position="1113"/>
    </location>
</feature>
<evidence type="ECO:0000259" key="6">
    <source>
        <dbReference type="Pfam" id="PF08314"/>
    </source>
</evidence>
<dbReference type="OrthoDB" id="27490at2759"/>
<evidence type="ECO:0000313" key="8">
    <source>
        <dbReference type="Proteomes" id="UP000246740"/>
    </source>
</evidence>
<sequence>MSAVSSTHAPSAGPSSQMRSQTRSSRQQQQTQDQQQQQQQQQRAKRRWVQLIDSWVALHSPRSANAIVEPTSVKDARQELVDQIARHSQLICKSVHDRDWLLSAFQMAVTAVLIPSETGAQLPRDSDQLSLVMQLGQQLVQLAIHSVATPLVQLLQQKQQQNVDAEMLKTVQEALIHFQQLSDRLITFDNLRNLTEMLDLPTLPLDCVLEQDTASLLLALASLSQASELLPPLLQRQQSLIEASHSVRFPILAQLIHSTGSDLEKLAAAGLLIGWEDGKEAGSWSQVSSDSVLELQTLATFYREQIESLHDIGLTAEANVLASLAVSALKGQDTDAARAKIQSAADALRASASSDSVESKDSPSAGLEAIRQLAETVPASSITSGTSKQMRLQAAQKTISQTRGPLASQLAHLIDVSDGAATRSHVAAVIEQALDQSSTTDMQEHELAALLVALVFARPAVGGFRIDMATAKNLLQDLDSAAKTVASTLRIESSAPHDLSSGLAPLFRSALDSRLDGPVPACQLFSLLSNGKAAPRQLVADTQQCLSWLVSTISLLEAQTDRPDFSDICWLAAYGGSSGSPKEQDLALCKLVECFSAMMRASSTSSGASSANERGGGLDVASLRIKAAWTNFFEKTLALLDPNGPLAAVPPRNGVEKLLVEILSIGEVDLFRNLASDGSVTEVLKTEELEDLVLRVSTTLFDKASSASTRNKNIKLALDVLSASPGPGSVRIKLQSEFIHAACRLSSFKIRSRVNPGQPVEPKEIRTTKDKLDLVARLLASQEDAYRSPELVLEIATRLSAVGDGLVDDPKSQPLTRSATETDVESPASEVQSEERKYGLSPSEKMLIEIRTLAMLADAATASEDFEVAASFCHRLVGKVDILRTRTSASSSTPDTSKASAGTAATILPQALELGWRSCFQLSKHPVWSDTPSKVTMLAHALALCPADQLSPLLRQWQKLDRQLVAEVAAGKTFTSTKKAAAAGGWLSLGSAASGAGSGAGEGGRRAGDLANEAANAAAAAASVGAGLVGFGANAAANLLPLSFSPLSYFSSAAGGGGVASSGGSLSSTGGGSVGDSGRGQGGIDSRTARLFDFGGNTQDQTEPPAAFGGAYASTAANDPAERAIRAARAARDFLGWKSSQSDSDAQQGHSDPNTSSGGGNGGGGGGGGFSLSRGVGWLIGDDKH</sequence>
<proteinExistence type="predicted"/>
<dbReference type="EMBL" id="KZ819192">
    <property type="protein sequence ID" value="PWZ00693.1"/>
    <property type="molecule type" value="Genomic_DNA"/>
</dbReference>
<dbReference type="GO" id="GO:0005783">
    <property type="term" value="C:endoplasmic reticulum"/>
    <property type="evidence" value="ECO:0007669"/>
    <property type="project" value="UniProtKB-SubCell"/>
</dbReference>
<feature type="compositionally biased region" description="Low complexity" evidence="5">
    <location>
        <begin position="15"/>
        <end position="42"/>
    </location>
</feature>
<dbReference type="Pfam" id="PF08314">
    <property type="entry name" value="Sec39"/>
    <property type="match status" value="1"/>
</dbReference>
<evidence type="ECO:0000313" key="7">
    <source>
        <dbReference type="EMBL" id="PWZ00693.1"/>
    </source>
</evidence>
<dbReference type="GO" id="GO:0015031">
    <property type="term" value="P:protein transport"/>
    <property type="evidence" value="ECO:0007669"/>
    <property type="project" value="UniProtKB-KW"/>
</dbReference>
<organism evidence="7 8">
    <name type="scientific">Testicularia cyperi</name>
    <dbReference type="NCBI Taxonomy" id="1882483"/>
    <lineage>
        <taxon>Eukaryota</taxon>
        <taxon>Fungi</taxon>
        <taxon>Dikarya</taxon>
        <taxon>Basidiomycota</taxon>
        <taxon>Ustilaginomycotina</taxon>
        <taxon>Ustilaginomycetes</taxon>
        <taxon>Ustilaginales</taxon>
        <taxon>Anthracoideaceae</taxon>
        <taxon>Testicularia</taxon>
    </lineage>
</organism>
<gene>
    <name evidence="7" type="ORF">BCV70DRAFT_199961</name>
</gene>
<dbReference type="PANTHER" id="PTHR40787">
    <property type="entry name" value="SECRETED PROTEIN"/>
    <property type="match status" value="1"/>
</dbReference>
<dbReference type="GO" id="GO:0006890">
    <property type="term" value="P:retrograde vesicle-mediated transport, Golgi to endoplasmic reticulum"/>
    <property type="evidence" value="ECO:0007669"/>
    <property type="project" value="InterPro"/>
</dbReference>
<feature type="region of interest" description="Disordered" evidence="5">
    <location>
        <begin position="806"/>
        <end position="837"/>
    </location>
</feature>
<dbReference type="Proteomes" id="UP000246740">
    <property type="component" value="Unassembled WGS sequence"/>
</dbReference>
<comment type="subcellular location">
    <subcellularLocation>
        <location evidence="1">Endoplasmic reticulum</location>
    </subcellularLocation>
</comment>
<dbReference type="AlphaFoldDB" id="A0A317XSE1"/>
<keyword evidence="2" id="KW-0813">Transport</keyword>
<dbReference type="PANTHER" id="PTHR40787:SF3">
    <property type="entry name" value="PROTEIN TRANSPORT PROTEIN SEC39"/>
    <property type="match status" value="1"/>
</dbReference>
<dbReference type="InterPro" id="IPR013244">
    <property type="entry name" value="Sec39_domain"/>
</dbReference>
<feature type="region of interest" description="Disordered" evidence="5">
    <location>
        <begin position="1"/>
        <end position="42"/>
    </location>
</feature>
<feature type="compositionally biased region" description="Gly residues" evidence="5">
    <location>
        <begin position="1157"/>
        <end position="1170"/>
    </location>
</feature>
<feature type="compositionally biased region" description="Polar residues" evidence="5">
    <location>
        <begin position="1138"/>
        <end position="1155"/>
    </location>
</feature>
<dbReference type="InParanoid" id="A0A317XSE1"/>
<evidence type="ECO:0000256" key="4">
    <source>
        <dbReference type="ARBA" id="ARBA00022927"/>
    </source>
</evidence>